<evidence type="ECO:0000313" key="1">
    <source>
        <dbReference type="EMBL" id="MBY9075418.1"/>
    </source>
</evidence>
<evidence type="ECO:0008006" key="3">
    <source>
        <dbReference type="Google" id="ProtNLM"/>
    </source>
</evidence>
<evidence type="ECO:0000313" key="2">
    <source>
        <dbReference type="Proteomes" id="UP000754710"/>
    </source>
</evidence>
<dbReference type="Proteomes" id="UP000754710">
    <property type="component" value="Unassembled WGS sequence"/>
</dbReference>
<organism evidence="1 2">
    <name type="scientific">Nocardioides jiangsuensis</name>
    <dbReference type="NCBI Taxonomy" id="2866161"/>
    <lineage>
        <taxon>Bacteria</taxon>
        <taxon>Bacillati</taxon>
        <taxon>Actinomycetota</taxon>
        <taxon>Actinomycetes</taxon>
        <taxon>Propionibacteriales</taxon>
        <taxon>Nocardioidaceae</taxon>
        <taxon>Nocardioides</taxon>
    </lineage>
</organism>
<gene>
    <name evidence="1" type="ORF">K1X13_11360</name>
</gene>
<reference evidence="1 2" key="1">
    <citation type="submission" date="2021-08" db="EMBL/GenBank/DDBJ databases">
        <title>Nocardioides bacterium WL0053 sp. nov., isolated from the sediment.</title>
        <authorList>
            <person name="Wang L."/>
            <person name="Zhang D."/>
            <person name="Zhang A."/>
        </authorList>
    </citation>
    <scope>NUCLEOTIDE SEQUENCE [LARGE SCALE GENOMIC DNA]</scope>
    <source>
        <strain evidence="1 2">WL0053</strain>
    </source>
</reference>
<dbReference type="RefSeq" id="WP_221025170.1">
    <property type="nucleotide sequence ID" value="NZ_JAIEZQ010000002.1"/>
</dbReference>
<accession>A0ABS7RK50</accession>
<proteinExistence type="predicted"/>
<protein>
    <recommendedName>
        <fullName evidence="3">Pyridoxamine 5'-phosphate oxidase-like protein</fullName>
    </recommendedName>
</protein>
<keyword evidence="2" id="KW-1185">Reference proteome</keyword>
<name>A0ABS7RK50_9ACTN</name>
<dbReference type="Gene3D" id="2.30.110.10">
    <property type="entry name" value="Electron Transport, Fmn-binding Protein, Chain A"/>
    <property type="match status" value="1"/>
</dbReference>
<dbReference type="InterPro" id="IPR012349">
    <property type="entry name" value="Split_barrel_FMN-bd"/>
</dbReference>
<comment type="caution">
    <text evidence="1">The sequence shown here is derived from an EMBL/GenBank/DDBJ whole genome shotgun (WGS) entry which is preliminary data.</text>
</comment>
<sequence>MTEPSADAFTAALTAEVGKKTGVCWLRYDGRDHAVWHLWHDDALYVVSGGNEQPLPRIESADTVEVVMRSKENGGRLLTWEGTVSVVRPGDELWGPVTTALVADRLNLADLEVAADDWAAHSVVSRIVPTARVVEAPGALPDDAHLAVPRETTATTRGPLPRILHRRVRRRPRLS</sequence>
<dbReference type="EMBL" id="JAIEZQ010000002">
    <property type="protein sequence ID" value="MBY9075418.1"/>
    <property type="molecule type" value="Genomic_DNA"/>
</dbReference>